<comment type="caution">
    <text evidence="1">The sequence shown here is derived from an EMBL/GenBank/DDBJ whole genome shotgun (WGS) entry which is preliminary data.</text>
</comment>
<proteinExistence type="predicted"/>
<evidence type="ECO:0000313" key="2">
    <source>
        <dbReference type="Proteomes" id="UP000585665"/>
    </source>
</evidence>
<protein>
    <submittedName>
        <fullName evidence="1">Uncharacterized protein</fullName>
    </submittedName>
</protein>
<name>A0A850PET3_9PROT</name>
<keyword evidence="2" id="KW-1185">Reference proteome</keyword>
<accession>A0A850PET3</accession>
<reference evidence="1 2" key="1">
    <citation type="submission" date="2020-06" db="EMBL/GenBank/DDBJ databases">
        <title>Description of novel acetic acid bacteria.</title>
        <authorList>
            <person name="Sombolestani A."/>
        </authorList>
    </citation>
    <scope>NUCLEOTIDE SEQUENCE [LARGE SCALE GENOMIC DNA]</scope>
    <source>
        <strain evidence="1 2">LMG 27010</strain>
    </source>
</reference>
<dbReference type="Proteomes" id="UP000585665">
    <property type="component" value="Unassembled WGS sequence"/>
</dbReference>
<organism evidence="1 2">
    <name type="scientific">Ameyamaea chiangmaiensis</name>
    <dbReference type="NCBI Taxonomy" id="442969"/>
    <lineage>
        <taxon>Bacteria</taxon>
        <taxon>Pseudomonadati</taxon>
        <taxon>Pseudomonadota</taxon>
        <taxon>Alphaproteobacteria</taxon>
        <taxon>Acetobacterales</taxon>
        <taxon>Acetobacteraceae</taxon>
        <taxon>Ameyamaea</taxon>
    </lineage>
</organism>
<gene>
    <name evidence="1" type="ORF">HUK82_10430</name>
</gene>
<sequence>MARHLTAELTLPVAPEITAFVRRLVGAARPLAVLFYGSALRGGASGADALDGVLDFYVVLDRQSDWPRGVWSRLANAVLPPNVEYHAFVVDGREVRAKVALLTQAQLRARTRWASRDTTLWARFCQPVRLVWVRDAGAADAVLGCIARAIGTATRWAAVLGPSQGTPDDFWTALFAETYATELRVEGRNRPAILLDGQQRRYGVMLRDGWLAGGVGVTQRGETWAPTVSIEARRAGLERWRTCRALGRPLNIARLVKAAFTFRGGAAYLLWKIARHTGVRVSPSRFEGRHPLLGAPTLLWRLWRRGAFRRA</sequence>
<evidence type="ECO:0000313" key="1">
    <source>
        <dbReference type="EMBL" id="NVN40970.1"/>
    </source>
</evidence>
<dbReference type="AlphaFoldDB" id="A0A850PET3"/>
<dbReference type="EMBL" id="JABXXR010000079">
    <property type="protein sequence ID" value="NVN40970.1"/>
    <property type="molecule type" value="Genomic_DNA"/>
</dbReference>